<keyword evidence="8" id="KW-1185">Reference proteome</keyword>
<organism evidence="7 8">
    <name type="scientific">Algoriphagus alkaliphilus</name>
    <dbReference type="NCBI Taxonomy" id="279824"/>
    <lineage>
        <taxon>Bacteria</taxon>
        <taxon>Pseudomonadati</taxon>
        <taxon>Bacteroidota</taxon>
        <taxon>Cytophagia</taxon>
        <taxon>Cytophagales</taxon>
        <taxon>Cyclobacteriaceae</taxon>
        <taxon>Algoriphagus</taxon>
    </lineage>
</organism>
<dbReference type="EMBL" id="FMXE01000034">
    <property type="protein sequence ID" value="SDA92990.1"/>
    <property type="molecule type" value="Genomic_DNA"/>
</dbReference>
<dbReference type="STRING" id="279824.SAMN03080617_03659"/>
<keyword evidence="5" id="KW-0998">Cell outer membrane</keyword>
<evidence type="ECO:0000256" key="3">
    <source>
        <dbReference type="ARBA" id="ARBA00022729"/>
    </source>
</evidence>
<reference evidence="8" key="1">
    <citation type="submission" date="2016-10" db="EMBL/GenBank/DDBJ databases">
        <authorList>
            <person name="Varghese N."/>
            <person name="Submissions S."/>
        </authorList>
    </citation>
    <scope>NUCLEOTIDE SEQUENCE [LARGE SCALE GENOMIC DNA]</scope>
    <source>
        <strain evidence="8">DSM 22703</strain>
    </source>
</reference>
<dbReference type="PROSITE" id="PS51257">
    <property type="entry name" value="PROKAR_LIPOPROTEIN"/>
    <property type="match status" value="1"/>
</dbReference>
<protein>
    <submittedName>
        <fullName evidence="7">Outer membrane protein assembly factor BamA</fullName>
    </submittedName>
</protein>
<comment type="subcellular location">
    <subcellularLocation>
        <location evidence="1">Membrane</location>
    </subcellularLocation>
</comment>
<name>A0A1G5ZEU5_9BACT</name>
<dbReference type="PANTHER" id="PTHR12815:SF47">
    <property type="entry name" value="TRANSLOCATION AND ASSEMBLY MODULE SUBUNIT TAMA"/>
    <property type="match status" value="1"/>
</dbReference>
<dbReference type="Gene3D" id="2.40.160.50">
    <property type="entry name" value="membrane protein fhac: a member of the omp85/tpsb transporter family"/>
    <property type="match status" value="1"/>
</dbReference>
<evidence type="ECO:0000313" key="7">
    <source>
        <dbReference type="EMBL" id="SDA92990.1"/>
    </source>
</evidence>
<evidence type="ECO:0000313" key="8">
    <source>
        <dbReference type="Proteomes" id="UP000198756"/>
    </source>
</evidence>
<dbReference type="PANTHER" id="PTHR12815">
    <property type="entry name" value="SORTING AND ASSEMBLY MACHINERY SAMM50 PROTEIN FAMILY MEMBER"/>
    <property type="match status" value="1"/>
</dbReference>
<keyword evidence="3" id="KW-0732">Signal</keyword>
<sequence>MVKPKQSGMKTKYTALVGFAFLLLLGFACSVKRFIPDDEFLHTGAALTLESESEISDIKEVTEEVEDLLRPKPNKKILGMYIGLWAHYKGAKEKPGFINRFINKKIGEEPVYFSGVNLRGTEELILNRLENRGFFYSITNAEVSRKGKFASVAYSVKLSGPYLMDSLIVDRDSMEVDSEIIELLKDTKLTRGTRFDLSKLNTERVRIEDALKNKGYYNFNDEYLIFEADTNQGDSTRTFNLYLRFKNSVPKSGIIPYRVDQINVFPNYSIDEKAELIDTVTINGKNFIQGQLVFRPELLDDYILIEKDGLYHPGKSKLSSNRLSSIGNYRFVNLRYEEMEADDTLGYLKANIYLSPMKKRSLRAELQGISKSNNFAGPALNLIYRNRNLFYGGETLNISGKFAYEFQVGRGAVEGLNSVELGLNADLIYPRVIFFTPIKERFSYSVPKTKISLGTALLDRGGLYRLNTFSGNYGYFWNVNRYVYHEINPVSINVVNLTKTSNEFEAILDANPFLRNSFQQQFIAGMNYTFNFNKLVDRFRTHGVFVGVGIDLAGSGFKAASKIIGSAEGEFLGMPFAHYAKADLDLRYYLRLNTQHTIATRFLAGVGKPLGNSVSLPYVKQFFAGGPNSIRAFRIRSLGPGTYRPEVFNQASFFDQAGDIRLEGNLEYRFPIISVLKGAAFLDAGNLWLMNENEALPGGKFSSSWWDELAVGTGVGLRVDIEFFVIRFDLATPLRIPYLPENERWVSGFDVGSKSWRRDNLIFNFAIGFPF</sequence>
<feature type="domain" description="Bacterial surface antigen (D15)" evidence="6">
    <location>
        <begin position="468"/>
        <end position="737"/>
    </location>
</feature>
<dbReference type="Pfam" id="PF01103">
    <property type="entry name" value="Omp85"/>
    <property type="match status" value="1"/>
</dbReference>
<accession>A0A1G5ZEU5</accession>
<evidence type="ECO:0000256" key="2">
    <source>
        <dbReference type="ARBA" id="ARBA00022692"/>
    </source>
</evidence>
<evidence type="ECO:0000256" key="5">
    <source>
        <dbReference type="ARBA" id="ARBA00023237"/>
    </source>
</evidence>
<evidence type="ECO:0000256" key="1">
    <source>
        <dbReference type="ARBA" id="ARBA00004370"/>
    </source>
</evidence>
<dbReference type="GO" id="GO:0019867">
    <property type="term" value="C:outer membrane"/>
    <property type="evidence" value="ECO:0007669"/>
    <property type="project" value="InterPro"/>
</dbReference>
<keyword evidence="4" id="KW-0472">Membrane</keyword>
<dbReference type="InterPro" id="IPR039910">
    <property type="entry name" value="D15-like"/>
</dbReference>
<keyword evidence="2" id="KW-0812">Transmembrane</keyword>
<evidence type="ECO:0000259" key="6">
    <source>
        <dbReference type="Pfam" id="PF01103"/>
    </source>
</evidence>
<evidence type="ECO:0000256" key="4">
    <source>
        <dbReference type="ARBA" id="ARBA00023136"/>
    </source>
</evidence>
<proteinExistence type="predicted"/>
<dbReference type="Proteomes" id="UP000198756">
    <property type="component" value="Unassembled WGS sequence"/>
</dbReference>
<dbReference type="AlphaFoldDB" id="A0A1G5ZEU5"/>
<dbReference type="InterPro" id="IPR000184">
    <property type="entry name" value="Bac_surfAg_D15"/>
</dbReference>
<gene>
    <name evidence="7" type="ORF">SAMN03080617_03659</name>
</gene>